<organism evidence="2 3">
    <name type="scientific">Candidatus Methylacidithermus pantelleriae</name>
    <dbReference type="NCBI Taxonomy" id="2744239"/>
    <lineage>
        <taxon>Bacteria</taxon>
        <taxon>Pseudomonadati</taxon>
        <taxon>Verrucomicrobiota</taxon>
        <taxon>Methylacidiphilae</taxon>
        <taxon>Methylacidiphilales</taxon>
        <taxon>Methylacidiphilaceae</taxon>
        <taxon>Candidatus Methylacidithermus</taxon>
    </lineage>
</organism>
<sequence>MQVSGLSRKAQATQRDGMILRMGRRFFGLRGRLLRKRSGHGFRDSLRPTGNRPAKRKKNTSFVVISRHALWKKLGTLGNHLAGLSPPVRREQAPGARY</sequence>
<name>A0A8J2BRM1_9BACT</name>
<keyword evidence="3" id="KW-1185">Reference proteome</keyword>
<evidence type="ECO:0000313" key="3">
    <source>
        <dbReference type="Proteomes" id="UP000663859"/>
    </source>
</evidence>
<reference evidence="2" key="1">
    <citation type="submission" date="2021-02" db="EMBL/GenBank/DDBJ databases">
        <authorList>
            <person name="Cremers G."/>
            <person name="Picone N."/>
        </authorList>
    </citation>
    <scope>NUCLEOTIDE SEQUENCE</scope>
    <source>
        <strain evidence="2">PQ17</strain>
    </source>
</reference>
<feature type="region of interest" description="Disordered" evidence="1">
    <location>
        <begin position="39"/>
        <end position="58"/>
    </location>
</feature>
<accession>A0A8J2BRM1</accession>
<dbReference type="EMBL" id="CAJNOB010000040">
    <property type="protein sequence ID" value="CAF0702000.1"/>
    <property type="molecule type" value="Genomic_DNA"/>
</dbReference>
<gene>
    <name evidence="2" type="ORF">MPNT_450010</name>
</gene>
<proteinExistence type="predicted"/>
<comment type="caution">
    <text evidence="2">The sequence shown here is derived from an EMBL/GenBank/DDBJ whole genome shotgun (WGS) entry which is preliminary data.</text>
</comment>
<feature type="region of interest" description="Disordered" evidence="1">
    <location>
        <begin position="79"/>
        <end position="98"/>
    </location>
</feature>
<evidence type="ECO:0000313" key="2">
    <source>
        <dbReference type="EMBL" id="CAF0702000.1"/>
    </source>
</evidence>
<evidence type="ECO:0000256" key="1">
    <source>
        <dbReference type="SAM" id="MobiDB-lite"/>
    </source>
</evidence>
<dbReference type="AlphaFoldDB" id="A0A8J2BRM1"/>
<protein>
    <submittedName>
        <fullName evidence="2">Uncharacterized protein</fullName>
    </submittedName>
</protein>
<dbReference type="Proteomes" id="UP000663859">
    <property type="component" value="Unassembled WGS sequence"/>
</dbReference>